<dbReference type="EMBL" id="MLBY01000005">
    <property type="protein sequence ID" value="MEE7458460.1"/>
    <property type="molecule type" value="Genomic_DNA"/>
</dbReference>
<keyword evidence="2" id="KW-0813">Transport</keyword>
<dbReference type="Pfam" id="PF13520">
    <property type="entry name" value="AA_permease_2"/>
    <property type="match status" value="1"/>
</dbReference>
<feature type="transmembrane region" description="Helical" evidence="6">
    <location>
        <begin position="89"/>
        <end position="110"/>
    </location>
</feature>
<evidence type="ECO:0000256" key="2">
    <source>
        <dbReference type="ARBA" id="ARBA00022448"/>
    </source>
</evidence>
<dbReference type="Proteomes" id="UP001349262">
    <property type="component" value="Unassembled WGS sequence"/>
</dbReference>
<dbReference type="InterPro" id="IPR002293">
    <property type="entry name" value="AA/rel_permease1"/>
</dbReference>
<name>A0ABU7TD54_9HYPH</name>
<proteinExistence type="predicted"/>
<feature type="transmembrane region" description="Helical" evidence="6">
    <location>
        <begin position="306"/>
        <end position="328"/>
    </location>
</feature>
<feature type="transmembrane region" description="Helical" evidence="6">
    <location>
        <begin position="259"/>
        <end position="286"/>
    </location>
</feature>
<evidence type="ECO:0000256" key="4">
    <source>
        <dbReference type="ARBA" id="ARBA00022989"/>
    </source>
</evidence>
<gene>
    <name evidence="7" type="ORF">MRSR164_17275</name>
</gene>
<feature type="transmembrane region" description="Helical" evidence="6">
    <location>
        <begin position="380"/>
        <end position="400"/>
    </location>
</feature>
<organism evidence="7 8">
    <name type="scientific">Methylobacterium radiotolerans</name>
    <dbReference type="NCBI Taxonomy" id="31998"/>
    <lineage>
        <taxon>Bacteria</taxon>
        <taxon>Pseudomonadati</taxon>
        <taxon>Pseudomonadota</taxon>
        <taxon>Alphaproteobacteria</taxon>
        <taxon>Hyphomicrobiales</taxon>
        <taxon>Methylobacteriaceae</taxon>
        <taxon>Methylobacterium</taxon>
    </lineage>
</organism>
<keyword evidence="8" id="KW-1185">Reference proteome</keyword>
<keyword evidence="3 6" id="KW-0812">Transmembrane</keyword>
<dbReference type="PANTHER" id="PTHR43243">
    <property type="entry name" value="INNER MEMBRANE TRANSPORTER YGJI-RELATED"/>
    <property type="match status" value="1"/>
</dbReference>
<feature type="transmembrane region" description="Helical" evidence="6">
    <location>
        <begin position="57"/>
        <end position="77"/>
    </location>
</feature>
<evidence type="ECO:0000313" key="7">
    <source>
        <dbReference type="EMBL" id="MEE7458460.1"/>
    </source>
</evidence>
<protein>
    <submittedName>
        <fullName evidence="7">Amino acid permease</fullName>
    </submittedName>
</protein>
<keyword evidence="5 6" id="KW-0472">Membrane</keyword>
<feature type="transmembrane region" description="Helical" evidence="6">
    <location>
        <begin position="226"/>
        <end position="247"/>
    </location>
</feature>
<dbReference type="Gene3D" id="1.20.1740.10">
    <property type="entry name" value="Amino acid/polyamine transporter I"/>
    <property type="match status" value="1"/>
</dbReference>
<reference evidence="7 8" key="1">
    <citation type="journal article" date="2012" name="Genet. Mol. Biol.">
        <title>Analysis of 16S rRNA and mxaF genes revealing insights into Methylobacterium niche-specific plant association.</title>
        <authorList>
            <person name="Dourado M.N."/>
            <person name="Andreote F.D."/>
            <person name="Dini-Andreote F."/>
            <person name="Conti R."/>
            <person name="Araujo J.M."/>
            <person name="Araujo W.L."/>
        </authorList>
    </citation>
    <scope>NUCLEOTIDE SEQUENCE [LARGE SCALE GENOMIC DNA]</scope>
    <source>
        <strain evidence="7 8">SR1.6/4</strain>
    </source>
</reference>
<feature type="transmembrane region" description="Helical" evidence="6">
    <location>
        <begin position="349"/>
        <end position="374"/>
    </location>
</feature>
<feature type="transmembrane region" description="Helical" evidence="6">
    <location>
        <begin position="117"/>
        <end position="142"/>
    </location>
</feature>
<comment type="caution">
    <text evidence="7">The sequence shown here is derived from an EMBL/GenBank/DDBJ whole genome shotgun (WGS) entry which is preliminary data.</text>
</comment>
<accession>A0ABU7TD54</accession>
<feature type="transmembrane region" description="Helical" evidence="6">
    <location>
        <begin position="180"/>
        <end position="200"/>
    </location>
</feature>
<feature type="transmembrane region" description="Helical" evidence="6">
    <location>
        <begin position="30"/>
        <end position="50"/>
    </location>
</feature>
<evidence type="ECO:0000256" key="6">
    <source>
        <dbReference type="SAM" id="Phobius"/>
    </source>
</evidence>
<evidence type="ECO:0000256" key="5">
    <source>
        <dbReference type="ARBA" id="ARBA00023136"/>
    </source>
</evidence>
<feature type="transmembrane region" description="Helical" evidence="6">
    <location>
        <begin position="412"/>
        <end position="433"/>
    </location>
</feature>
<dbReference type="PANTHER" id="PTHR43243:SF4">
    <property type="entry name" value="CATIONIC AMINO ACID TRANSPORTER 4"/>
    <property type="match status" value="1"/>
</dbReference>
<dbReference type="PIRSF" id="PIRSF006060">
    <property type="entry name" value="AA_transporter"/>
    <property type="match status" value="1"/>
</dbReference>
<evidence type="ECO:0000256" key="1">
    <source>
        <dbReference type="ARBA" id="ARBA00004141"/>
    </source>
</evidence>
<keyword evidence="4 6" id="KW-1133">Transmembrane helix</keyword>
<feature type="transmembrane region" description="Helical" evidence="6">
    <location>
        <begin position="439"/>
        <end position="457"/>
    </location>
</feature>
<sequence length="467" mass="48552">MTASLLRRKTLQQEPDGERRLARTLGWPHLVALGVGAIVGTGILTLIGVGAGKAGPAVILSFAIAGAICACAALAYAEMATMIPVSGSAYTYSYVVLGEVFAWIVGWSLILEYSLVVSAVAVGWSGYAAPLLASAFGLPMALMQGPEAGGIVNLPAIGIIVAVAALLLRGTRESATVNAVLVLVKIAALIVFVAFALPAFDPAHLSPFSPFGFPKSVQADGVERGVMAAAAIIFFAFYGFDAIATAAEETRNPGRDLTIGIVGSMVACVVIYVAVAVAAVGAVAYTRFSDSPEPLALILRELGRPLVAQYLAVSAVVALPTVILAFFYGQSRIFFTMARDGMLPRSLAAVSSAGSPVRITLFTAALVVVLAGFIPLGQLAALANAGTLAAFMAVAACLLVMRRRAPDAPRTFRAPAPWLVGTVTLLGCGYLFYSLPASTQLWFLIWNAIGLMFYLSYGRKRAVVATG</sequence>
<evidence type="ECO:0000313" key="8">
    <source>
        <dbReference type="Proteomes" id="UP001349262"/>
    </source>
</evidence>
<feature type="transmembrane region" description="Helical" evidence="6">
    <location>
        <begin position="148"/>
        <end position="168"/>
    </location>
</feature>
<comment type="subcellular location">
    <subcellularLocation>
        <location evidence="1">Membrane</location>
        <topology evidence="1">Multi-pass membrane protein</topology>
    </subcellularLocation>
</comment>
<evidence type="ECO:0000256" key="3">
    <source>
        <dbReference type="ARBA" id="ARBA00022692"/>
    </source>
</evidence>